<reference evidence="1" key="1">
    <citation type="submission" date="2023-07" db="EMBL/GenBank/DDBJ databases">
        <title>Whole Genome Sequencing of Colonoscopy isolates.</title>
        <authorList>
            <person name="Surve S.V."/>
            <person name="Valls R.A."/>
            <person name="Barrak K.E."/>
            <person name="Gardner T.B."/>
            <person name="O'Toole G.A."/>
        </authorList>
    </citation>
    <scope>NUCLEOTIDE SEQUENCE</scope>
    <source>
        <strain evidence="1">GP0119</strain>
    </source>
</reference>
<gene>
    <name evidence="1" type="ORF">Q4469_18950</name>
</gene>
<accession>A0AAW7WSD4</accession>
<dbReference type="AlphaFoldDB" id="A0AAW7WSD4"/>
<protein>
    <submittedName>
        <fullName evidence="1">Uncharacterized protein</fullName>
    </submittedName>
</protein>
<comment type="caution">
    <text evidence="1">The sequence shown here is derived from an EMBL/GenBank/DDBJ whole genome shotgun (WGS) entry which is preliminary data.</text>
</comment>
<evidence type="ECO:0000313" key="2">
    <source>
        <dbReference type="Proteomes" id="UP001170023"/>
    </source>
</evidence>
<organism evidence="1 2">
    <name type="scientific">Bacteroides caccae</name>
    <dbReference type="NCBI Taxonomy" id="47678"/>
    <lineage>
        <taxon>Bacteria</taxon>
        <taxon>Pseudomonadati</taxon>
        <taxon>Bacteroidota</taxon>
        <taxon>Bacteroidia</taxon>
        <taxon>Bacteroidales</taxon>
        <taxon>Bacteroidaceae</taxon>
        <taxon>Bacteroides</taxon>
    </lineage>
</organism>
<dbReference type="EMBL" id="JAUONL010000021">
    <property type="protein sequence ID" value="MDO6359726.1"/>
    <property type="molecule type" value="Genomic_DNA"/>
</dbReference>
<dbReference type="Proteomes" id="UP001170023">
    <property type="component" value="Unassembled WGS sequence"/>
</dbReference>
<name>A0AAW7WSD4_9BACE</name>
<dbReference type="RefSeq" id="WP_229077984.1">
    <property type="nucleotide sequence ID" value="NZ_JAUONJ010000020.1"/>
</dbReference>
<proteinExistence type="predicted"/>
<evidence type="ECO:0000313" key="1">
    <source>
        <dbReference type="EMBL" id="MDO6359726.1"/>
    </source>
</evidence>
<sequence>MCFAVSCTERVADRWYYRHKPGRRPYSPPGNFGRQASYGEHRIIDGYHSSYILARFKGGLFNGDYEEYIYNKLKAKSSYKEGGRTEPAESMTLKVG</sequence>